<dbReference type="PANTHER" id="PTHR43549">
    <property type="entry name" value="MULTIDRUG RESISTANCE PROTEIN YPNP-RELATED"/>
    <property type="match status" value="1"/>
</dbReference>
<dbReference type="Proteomes" id="UP000198312">
    <property type="component" value="Chromosome"/>
</dbReference>
<evidence type="ECO:0000256" key="2">
    <source>
        <dbReference type="ARBA" id="ARBA00010199"/>
    </source>
</evidence>
<dbReference type="PIRSF" id="PIRSF006603">
    <property type="entry name" value="DinF"/>
    <property type="match status" value="1"/>
</dbReference>
<dbReference type="InterPro" id="IPR048279">
    <property type="entry name" value="MdtK-like"/>
</dbReference>
<evidence type="ECO:0000313" key="9">
    <source>
        <dbReference type="EMBL" id="ASK64357.1"/>
    </source>
</evidence>
<dbReference type="RefSeq" id="WP_089063607.1">
    <property type="nucleotide sequence ID" value="NZ_CP022315.1"/>
</dbReference>
<dbReference type="PANTHER" id="PTHR43549:SF3">
    <property type="entry name" value="MULTIDRUG RESISTANCE PROTEIN YPNP-RELATED"/>
    <property type="match status" value="1"/>
</dbReference>
<comment type="subcellular location">
    <subcellularLocation>
        <location evidence="1">Cell membrane</location>
        <topology evidence="1">Multi-pass membrane protein</topology>
    </subcellularLocation>
</comment>
<reference evidence="9 10" key="1">
    <citation type="submission" date="2017-07" db="EMBL/GenBank/DDBJ databases">
        <title>Virgibacillus sp. LM2416.</title>
        <authorList>
            <person name="Tak E.J."/>
            <person name="Bae J.-W."/>
        </authorList>
    </citation>
    <scope>NUCLEOTIDE SEQUENCE [LARGE SCALE GENOMIC DNA]</scope>
    <source>
        <strain evidence="9 10">LM2416</strain>
    </source>
</reference>
<evidence type="ECO:0000256" key="1">
    <source>
        <dbReference type="ARBA" id="ARBA00004651"/>
    </source>
</evidence>
<feature type="transmembrane region" description="Helical" evidence="8">
    <location>
        <begin position="412"/>
        <end position="433"/>
    </location>
</feature>
<dbReference type="GO" id="GO:0015297">
    <property type="term" value="F:antiporter activity"/>
    <property type="evidence" value="ECO:0007669"/>
    <property type="project" value="InterPro"/>
</dbReference>
<feature type="transmembrane region" description="Helical" evidence="8">
    <location>
        <begin position="237"/>
        <end position="262"/>
    </location>
</feature>
<evidence type="ECO:0000256" key="8">
    <source>
        <dbReference type="SAM" id="Phobius"/>
    </source>
</evidence>
<dbReference type="NCBIfam" id="TIGR00797">
    <property type="entry name" value="matE"/>
    <property type="match status" value="1"/>
</dbReference>
<feature type="transmembrane region" description="Helical" evidence="8">
    <location>
        <begin position="170"/>
        <end position="189"/>
    </location>
</feature>
<dbReference type="AlphaFoldDB" id="A0A220U8B0"/>
<keyword evidence="4" id="KW-1003">Cell membrane</keyword>
<dbReference type="KEGG" id="vil:CFK37_09805"/>
<name>A0A220U8B0_9BACI</name>
<accession>A0A220U8B0</accession>
<keyword evidence="3" id="KW-0813">Transport</keyword>
<evidence type="ECO:0000313" key="10">
    <source>
        <dbReference type="Proteomes" id="UP000198312"/>
    </source>
</evidence>
<dbReference type="EMBL" id="CP022315">
    <property type="protein sequence ID" value="ASK64357.1"/>
    <property type="molecule type" value="Genomic_DNA"/>
</dbReference>
<keyword evidence="6 8" id="KW-1133">Transmembrane helix</keyword>
<comment type="similarity">
    <text evidence="2">Belongs to the multi antimicrobial extrusion (MATE) (TC 2.A.66.1) family.</text>
</comment>
<sequence>MKKTQHDFTEGGILRQLIIFSGPIMLTNLLQTSYQFADSLWVGNLLGGSALGAVAVSSTIIFTVLSFVIGLNNAALTILSQQKGRSDEAGLKSYLNAFVVILTILSVTLGALGFIFAEQFLQLLGTPESMMAAAKSYLQINFLGMLFLFGYNFISTVLRSLGDSKTPLRFVMIAVALNIVLDPLFISGLDLGVAGAAYATVISQGLAFLYGIIYVLYRKLAPFSVPTIPTQQEVVLILNLGIPSGLQMAVISAGVAAIMSVVTGFGDDVVAGFSAAQRLDSLLMLPAHALGTAVSSMAGQNIGVRDWDRVKKIAKYGVLYNFSVMLIVGIFVVFFAEYGVRLFIQEDTAVEFGTKYLQIIALCYPFLGINFILNGIVRASGAMYQVLVLNLISFWVLRYPLTALFSSMFGDIGIAIGMGASFLVSSLVAYLYYRLGKWHKKKLFGSSGGT</sequence>
<keyword evidence="7 8" id="KW-0472">Membrane</keyword>
<keyword evidence="10" id="KW-1185">Reference proteome</keyword>
<feature type="transmembrane region" description="Helical" evidence="8">
    <location>
        <begin position="137"/>
        <end position="158"/>
    </location>
</feature>
<evidence type="ECO:0000256" key="3">
    <source>
        <dbReference type="ARBA" id="ARBA00022448"/>
    </source>
</evidence>
<dbReference type="GO" id="GO:0042910">
    <property type="term" value="F:xenobiotic transmembrane transporter activity"/>
    <property type="evidence" value="ECO:0007669"/>
    <property type="project" value="InterPro"/>
</dbReference>
<feature type="transmembrane region" description="Helical" evidence="8">
    <location>
        <begin position="50"/>
        <end position="72"/>
    </location>
</feature>
<dbReference type="CDD" id="cd13138">
    <property type="entry name" value="MATE_yoeA_like"/>
    <property type="match status" value="1"/>
</dbReference>
<evidence type="ECO:0000256" key="7">
    <source>
        <dbReference type="ARBA" id="ARBA00023136"/>
    </source>
</evidence>
<feature type="transmembrane region" description="Helical" evidence="8">
    <location>
        <begin position="384"/>
        <end position="406"/>
    </location>
</feature>
<dbReference type="OrthoDB" id="9776324at2"/>
<protein>
    <submittedName>
        <fullName evidence="9">MATE family efflux transporter</fullName>
    </submittedName>
</protein>
<evidence type="ECO:0000256" key="5">
    <source>
        <dbReference type="ARBA" id="ARBA00022692"/>
    </source>
</evidence>
<feature type="transmembrane region" description="Helical" evidence="8">
    <location>
        <begin position="282"/>
        <end position="304"/>
    </location>
</feature>
<evidence type="ECO:0000256" key="6">
    <source>
        <dbReference type="ARBA" id="ARBA00022989"/>
    </source>
</evidence>
<dbReference type="InterPro" id="IPR002528">
    <property type="entry name" value="MATE_fam"/>
</dbReference>
<gene>
    <name evidence="9" type="ORF">CFK37_09805</name>
</gene>
<feature type="transmembrane region" description="Helical" evidence="8">
    <location>
        <begin position="356"/>
        <end position="377"/>
    </location>
</feature>
<proteinExistence type="inferred from homology"/>
<keyword evidence="5 8" id="KW-0812">Transmembrane</keyword>
<feature type="transmembrane region" description="Helical" evidence="8">
    <location>
        <begin position="316"/>
        <end position="336"/>
    </location>
</feature>
<dbReference type="InterPro" id="IPR052031">
    <property type="entry name" value="Membrane_Transporter-Flippase"/>
</dbReference>
<dbReference type="GO" id="GO:0005886">
    <property type="term" value="C:plasma membrane"/>
    <property type="evidence" value="ECO:0007669"/>
    <property type="project" value="UniProtKB-SubCell"/>
</dbReference>
<dbReference type="Pfam" id="PF01554">
    <property type="entry name" value="MatE"/>
    <property type="match status" value="2"/>
</dbReference>
<feature type="transmembrane region" description="Helical" evidence="8">
    <location>
        <begin position="12"/>
        <end position="30"/>
    </location>
</feature>
<organism evidence="9 10">
    <name type="scientific">Virgibacillus phasianinus</name>
    <dbReference type="NCBI Taxonomy" id="2017483"/>
    <lineage>
        <taxon>Bacteria</taxon>
        <taxon>Bacillati</taxon>
        <taxon>Bacillota</taxon>
        <taxon>Bacilli</taxon>
        <taxon>Bacillales</taxon>
        <taxon>Bacillaceae</taxon>
        <taxon>Virgibacillus</taxon>
    </lineage>
</organism>
<evidence type="ECO:0000256" key="4">
    <source>
        <dbReference type="ARBA" id="ARBA00022475"/>
    </source>
</evidence>
<feature type="transmembrane region" description="Helical" evidence="8">
    <location>
        <begin position="195"/>
        <end position="217"/>
    </location>
</feature>
<feature type="transmembrane region" description="Helical" evidence="8">
    <location>
        <begin position="93"/>
        <end position="117"/>
    </location>
</feature>